<protein>
    <recommendedName>
        <fullName evidence="3">Tetratricopeptide repeat protein</fullName>
    </recommendedName>
</protein>
<dbReference type="AlphaFoldDB" id="A0A0F6SEH2"/>
<dbReference type="KEGG" id="samy:DB32_002338"/>
<dbReference type="RefSeq" id="WP_053232453.1">
    <property type="nucleotide sequence ID" value="NZ_CP011125.1"/>
</dbReference>
<dbReference type="SUPFAM" id="SSF48452">
    <property type="entry name" value="TPR-like"/>
    <property type="match status" value="1"/>
</dbReference>
<dbReference type="InterPro" id="IPR011990">
    <property type="entry name" value="TPR-like_helical_dom_sf"/>
</dbReference>
<evidence type="ECO:0008006" key="3">
    <source>
        <dbReference type="Google" id="ProtNLM"/>
    </source>
</evidence>
<keyword evidence="2" id="KW-1185">Reference proteome</keyword>
<gene>
    <name evidence="1" type="ORF">DB32_002338</name>
</gene>
<dbReference type="Pfam" id="PF14559">
    <property type="entry name" value="TPR_19"/>
    <property type="match status" value="1"/>
</dbReference>
<dbReference type="STRING" id="927083.DB32_002338"/>
<evidence type="ECO:0000313" key="1">
    <source>
        <dbReference type="EMBL" id="AKF05189.1"/>
    </source>
</evidence>
<name>A0A0F6SEH2_9BACT</name>
<dbReference type="Proteomes" id="UP000034883">
    <property type="component" value="Chromosome"/>
</dbReference>
<accession>A0A0F6SEH2</accession>
<evidence type="ECO:0000313" key="2">
    <source>
        <dbReference type="Proteomes" id="UP000034883"/>
    </source>
</evidence>
<organism evidence="1 2">
    <name type="scientific">Sandaracinus amylolyticus</name>
    <dbReference type="NCBI Taxonomy" id="927083"/>
    <lineage>
        <taxon>Bacteria</taxon>
        <taxon>Pseudomonadati</taxon>
        <taxon>Myxococcota</taxon>
        <taxon>Polyangia</taxon>
        <taxon>Polyangiales</taxon>
        <taxon>Sandaracinaceae</taxon>
        <taxon>Sandaracinus</taxon>
    </lineage>
</organism>
<sequence length="345" mass="37983">MDAGATFEGTLDHQLDVRVLRFRSRPDSEEPALLALELVSAGRTHDALEVVDSALQADPDDVDLLLGCGVAAVRTGQLTFAQLVLTRAAKKAPEWAEPLRWLAMVLSMRGREERAADVARRALAAGATDDATRELVRRHERRVALDARLARFRDDPEHEEPALLAQALLDDEREAEALEVIASALGREEDADVLVVEARARTARREHARAEDALRRALALAPEWSEPARLLGTMLADRGALLEALPIVERALARNLDDGALVALLGRIEDQMRAAGISRPELADAHLDDLLSTLDRIDPIGDETRREIAPSEPVRKRSGWLPRIARRFFGMPEPTTPSTRPIARA</sequence>
<dbReference type="Gene3D" id="1.25.40.10">
    <property type="entry name" value="Tetratricopeptide repeat domain"/>
    <property type="match status" value="2"/>
</dbReference>
<dbReference type="EMBL" id="CP011125">
    <property type="protein sequence ID" value="AKF05189.1"/>
    <property type="molecule type" value="Genomic_DNA"/>
</dbReference>
<reference evidence="1 2" key="1">
    <citation type="submission" date="2015-03" db="EMBL/GenBank/DDBJ databases">
        <title>Genome assembly of Sandaracinus amylolyticus DSM 53668.</title>
        <authorList>
            <person name="Sharma G."/>
            <person name="Subramanian S."/>
        </authorList>
    </citation>
    <scope>NUCLEOTIDE SEQUENCE [LARGE SCALE GENOMIC DNA]</scope>
    <source>
        <strain evidence="1 2">DSM 53668</strain>
    </source>
</reference>
<proteinExistence type="predicted"/>